<dbReference type="SUPFAM" id="SSF51735">
    <property type="entry name" value="NAD(P)-binding Rossmann-fold domains"/>
    <property type="match status" value="1"/>
</dbReference>
<evidence type="ECO:0000256" key="10">
    <source>
        <dbReference type="PIRSR" id="PIRSR500134-3"/>
    </source>
</evidence>
<dbReference type="STRING" id="446469.Sked_28520"/>
<reference evidence="13 14" key="1">
    <citation type="journal article" date="2009" name="Stand. Genomic Sci.">
        <title>Complete genome sequence of Sanguibacter keddieii type strain (ST-74).</title>
        <authorList>
            <person name="Ivanova N."/>
            <person name="Sikorski J."/>
            <person name="Sims D."/>
            <person name="Brettin T."/>
            <person name="Detter J.C."/>
            <person name="Han C."/>
            <person name="Lapidus A."/>
            <person name="Copeland A."/>
            <person name="Glavina Del Rio T."/>
            <person name="Nolan M."/>
            <person name="Chen F."/>
            <person name="Lucas S."/>
            <person name="Tice H."/>
            <person name="Cheng J.F."/>
            <person name="Bruce D."/>
            <person name="Goodwin L."/>
            <person name="Pitluck S."/>
            <person name="Pati A."/>
            <person name="Mavromatis K."/>
            <person name="Chen A."/>
            <person name="Palaniappan K."/>
            <person name="D'haeseleer P."/>
            <person name="Chain P."/>
            <person name="Bristow J."/>
            <person name="Eisen J.A."/>
            <person name="Markowitz V."/>
            <person name="Hugenholtz P."/>
            <person name="Goker M."/>
            <person name="Pukall R."/>
            <person name="Klenk H.P."/>
            <person name="Kyrpides N.C."/>
        </authorList>
    </citation>
    <scope>NUCLEOTIDE SEQUENCE [LARGE SCALE GENOMIC DNA]</scope>
    <source>
        <strain evidence="14">ATCC 51767 / DSM 10542 / NCFB 3025 / ST-74</strain>
    </source>
</reference>
<dbReference type="InterPro" id="IPR017476">
    <property type="entry name" value="UDP-Glc/GDP-Man"/>
</dbReference>
<feature type="binding site" evidence="10">
    <location>
        <position position="187"/>
    </location>
    <ligand>
        <name>NAD(+)</name>
        <dbReference type="ChEBI" id="CHEBI:57540"/>
    </ligand>
</feature>
<evidence type="ECO:0000256" key="5">
    <source>
        <dbReference type="ARBA" id="ARBA00023027"/>
    </source>
</evidence>
<protein>
    <recommendedName>
        <fullName evidence="3 7">UDP-glucose 6-dehydrogenase</fullName>
        <ecNumber evidence="3 7">1.1.1.22</ecNumber>
    </recommendedName>
</protein>
<feature type="binding site" evidence="10">
    <location>
        <position position="117"/>
    </location>
    <ligand>
        <name>NAD(+)</name>
        <dbReference type="ChEBI" id="CHEBI:57540"/>
    </ligand>
</feature>
<feature type="active site" description="Nucleophile" evidence="8">
    <location>
        <position position="295"/>
    </location>
</feature>
<dbReference type="Pfam" id="PF03720">
    <property type="entry name" value="UDPG_MGDP_dh_C"/>
    <property type="match status" value="1"/>
</dbReference>
<evidence type="ECO:0000256" key="3">
    <source>
        <dbReference type="ARBA" id="ARBA00012954"/>
    </source>
</evidence>
<feature type="binding site" evidence="10">
    <location>
        <position position="66"/>
    </location>
    <ligand>
        <name>NAD(+)</name>
        <dbReference type="ChEBI" id="CHEBI:57540"/>
    </ligand>
</feature>
<evidence type="ECO:0000313" key="14">
    <source>
        <dbReference type="Proteomes" id="UP000000322"/>
    </source>
</evidence>
<dbReference type="InterPro" id="IPR014027">
    <property type="entry name" value="UDP-Glc/GDP-Man_DH_C"/>
</dbReference>
<feature type="binding site" evidence="9">
    <location>
        <position position="292"/>
    </location>
    <ligand>
        <name>substrate</name>
    </ligand>
</feature>
<evidence type="ECO:0000256" key="9">
    <source>
        <dbReference type="PIRSR" id="PIRSR500134-2"/>
    </source>
</evidence>
<evidence type="ECO:0000259" key="12">
    <source>
        <dbReference type="SMART" id="SM00984"/>
    </source>
</evidence>
<feature type="binding site" evidence="10">
    <location>
        <position position="153"/>
    </location>
    <ligand>
        <name>NAD(+)</name>
        <dbReference type="ChEBI" id="CHEBI:57540"/>
    </ligand>
</feature>
<feature type="binding site" evidence="10">
    <location>
        <position position="61"/>
    </location>
    <ligand>
        <name>NAD(+)</name>
        <dbReference type="ChEBI" id="CHEBI:57540"/>
    </ligand>
</feature>
<feature type="compositionally biased region" description="Pro residues" evidence="11">
    <location>
        <begin position="15"/>
        <end position="29"/>
    </location>
</feature>
<evidence type="ECO:0000256" key="2">
    <source>
        <dbReference type="ARBA" id="ARBA00006601"/>
    </source>
</evidence>
<dbReference type="GO" id="GO:0006065">
    <property type="term" value="P:UDP-glucuronate biosynthetic process"/>
    <property type="evidence" value="ECO:0007669"/>
    <property type="project" value="UniProtKB-UniPathway"/>
</dbReference>
<dbReference type="AlphaFoldDB" id="D1BBI3"/>
<feature type="compositionally biased region" description="Low complexity" evidence="11">
    <location>
        <begin position="1"/>
        <end position="14"/>
    </location>
</feature>
<dbReference type="SUPFAM" id="SSF52413">
    <property type="entry name" value="UDP-glucose/GDP-mannose dehydrogenase C-terminal domain"/>
    <property type="match status" value="1"/>
</dbReference>
<gene>
    <name evidence="13" type="ordered locus">Sked_28520</name>
</gene>
<proteinExistence type="inferred from homology"/>
<dbReference type="RefSeq" id="WP_012867823.1">
    <property type="nucleotide sequence ID" value="NC_013521.1"/>
</dbReference>
<keyword evidence="5 7" id="KW-0520">NAD</keyword>
<dbReference type="PANTHER" id="PTHR43750">
    <property type="entry name" value="UDP-GLUCOSE 6-DEHYDROGENASE TUAD"/>
    <property type="match status" value="1"/>
</dbReference>
<dbReference type="EMBL" id="CP001819">
    <property type="protein sequence ID" value="ACZ22754.1"/>
    <property type="molecule type" value="Genomic_DNA"/>
</dbReference>
<dbReference type="InterPro" id="IPR001732">
    <property type="entry name" value="UDP-Glc/GDP-Man_DH_N"/>
</dbReference>
<dbReference type="GO" id="GO:0003979">
    <property type="term" value="F:UDP-glucose 6-dehydrogenase activity"/>
    <property type="evidence" value="ECO:0007669"/>
    <property type="project" value="UniProtKB-EC"/>
</dbReference>
<feature type="binding site" evidence="9">
    <location>
        <begin position="284"/>
        <end position="288"/>
    </location>
    <ligand>
        <name>substrate</name>
    </ligand>
</feature>
<dbReference type="UniPathway" id="UPA00038">
    <property type="reaction ID" value="UER00491"/>
</dbReference>
<dbReference type="OrthoDB" id="5193947at2"/>
<evidence type="ECO:0000256" key="11">
    <source>
        <dbReference type="SAM" id="MobiDB-lite"/>
    </source>
</evidence>
<dbReference type="Gene3D" id="1.20.5.100">
    <property type="entry name" value="Cytochrome c1, transmembrane anchor, C-terminal"/>
    <property type="match status" value="1"/>
</dbReference>
<dbReference type="InterPro" id="IPR014026">
    <property type="entry name" value="UDP-Glc/GDP-Man_DH_dimer"/>
</dbReference>
<dbReference type="SUPFAM" id="SSF48179">
    <property type="entry name" value="6-phosphogluconate dehydrogenase C-terminal domain-like"/>
    <property type="match status" value="1"/>
</dbReference>
<dbReference type="HOGENOM" id="CLU_023810_1_2_11"/>
<comment type="similarity">
    <text evidence="2 7">Belongs to the UDP-glucose/GDP-mannose dehydrogenase family.</text>
</comment>
<accession>D1BBI3</accession>
<dbReference type="InterPro" id="IPR008927">
    <property type="entry name" value="6-PGluconate_DH-like_C_sf"/>
</dbReference>
<dbReference type="EC" id="1.1.1.22" evidence="3 7"/>
<evidence type="ECO:0000256" key="1">
    <source>
        <dbReference type="ARBA" id="ARBA00004701"/>
    </source>
</evidence>
<evidence type="ECO:0000256" key="8">
    <source>
        <dbReference type="PIRSR" id="PIRSR500134-1"/>
    </source>
</evidence>
<dbReference type="InterPro" id="IPR036291">
    <property type="entry name" value="NAD(P)-bd_dom_sf"/>
</dbReference>
<comment type="catalytic activity">
    <reaction evidence="6 7">
        <text>UDP-alpha-D-glucose + 2 NAD(+) + H2O = UDP-alpha-D-glucuronate + 2 NADH + 3 H(+)</text>
        <dbReference type="Rhea" id="RHEA:23596"/>
        <dbReference type="ChEBI" id="CHEBI:15377"/>
        <dbReference type="ChEBI" id="CHEBI:15378"/>
        <dbReference type="ChEBI" id="CHEBI:57540"/>
        <dbReference type="ChEBI" id="CHEBI:57945"/>
        <dbReference type="ChEBI" id="CHEBI:58052"/>
        <dbReference type="ChEBI" id="CHEBI:58885"/>
        <dbReference type="EC" id="1.1.1.22"/>
    </reaction>
</comment>
<dbReference type="Pfam" id="PF03721">
    <property type="entry name" value="UDPG_MGDP_dh_N"/>
    <property type="match status" value="1"/>
</dbReference>
<dbReference type="GO" id="GO:0000271">
    <property type="term" value="P:polysaccharide biosynthetic process"/>
    <property type="evidence" value="ECO:0007669"/>
    <property type="project" value="InterPro"/>
</dbReference>
<feature type="binding site" evidence="10">
    <location>
        <position position="365"/>
    </location>
    <ligand>
        <name>NAD(+)</name>
        <dbReference type="ChEBI" id="CHEBI:57540"/>
    </ligand>
</feature>
<dbReference type="InterPro" id="IPR028357">
    <property type="entry name" value="UDPglc_DH_bac"/>
</dbReference>
<dbReference type="PIRSF" id="PIRSF500134">
    <property type="entry name" value="UDPglc_DH_bac"/>
    <property type="match status" value="1"/>
</dbReference>
<dbReference type="SMART" id="SM00984">
    <property type="entry name" value="UDPG_MGDP_dh_C"/>
    <property type="match status" value="1"/>
</dbReference>
<dbReference type="NCBIfam" id="TIGR03026">
    <property type="entry name" value="NDP-sugDHase"/>
    <property type="match status" value="1"/>
</dbReference>
<evidence type="ECO:0000256" key="7">
    <source>
        <dbReference type="PIRNR" id="PIRNR000124"/>
    </source>
</evidence>
<dbReference type="PIRSF" id="PIRSF000124">
    <property type="entry name" value="UDPglc_GDPman_dh"/>
    <property type="match status" value="1"/>
</dbReference>
<sequence>MTFTLPPTSSNPSFHPSPSPSSDPSPSPERAPRLTVIGTGYLGATHAVSMAFLGYEVLGVDIDPHKIALLNQGTVPFYEPGLPEKLEEALASGRLRFTTDLDEAAEFGDVHFVCVGTPQKLGSEAADLRFVDSAFTELASRITRKVLLVGKSTVPIGTAERLTALVQQISPLGAELEVAWNPEFLREGFAVQDTLHPDRLVFGVSSPWAEDRLRAAFEPILAEGTPLIVTDLATAELVKSAANSFLATKISYINAMSEVCEATGADVTQLAEALGLDERIGSRFLKPGLGFGGGCLPKDIRSFKHRAEELGIGAAVAFLGEVDAINIRRRLRTVALIRQVVGGDLTGVRVAALGAAFKPDSDDVRDAPALDVARMLYLEGAVVSVYDPEAAVNAHRVYPDLEYASSLDQALADADVTVLLTEWEEFRTADPVEMGARVRSRTVVDTRNALNPDRYRAAGWDYWALGRPHTAPVPVSNRSESVLATLDKSADLPC</sequence>
<dbReference type="Proteomes" id="UP000000322">
    <property type="component" value="Chromosome"/>
</dbReference>
<feature type="binding site" evidence="9">
    <location>
        <begin position="184"/>
        <end position="187"/>
    </location>
    <ligand>
        <name>substrate</name>
    </ligand>
</feature>
<dbReference type="Gene3D" id="3.40.50.720">
    <property type="entry name" value="NAD(P)-binding Rossmann-like Domain"/>
    <property type="match status" value="2"/>
</dbReference>
<dbReference type="PANTHER" id="PTHR43750:SF3">
    <property type="entry name" value="UDP-GLUCOSE 6-DEHYDROGENASE TUAD"/>
    <property type="match status" value="1"/>
</dbReference>
<keyword evidence="4 7" id="KW-0560">Oxidoreductase</keyword>
<dbReference type="GO" id="GO:0051287">
    <property type="term" value="F:NAD binding"/>
    <property type="evidence" value="ECO:0007669"/>
    <property type="project" value="InterPro"/>
</dbReference>
<evidence type="ECO:0000313" key="13">
    <source>
        <dbReference type="EMBL" id="ACZ22754.1"/>
    </source>
</evidence>
<feature type="binding site" evidence="10">
    <location>
        <position position="298"/>
    </location>
    <ligand>
        <name>NAD(+)</name>
        <dbReference type="ChEBI" id="CHEBI:57540"/>
    </ligand>
</feature>
<dbReference type="eggNOG" id="COG1004">
    <property type="taxonomic scope" value="Bacteria"/>
</dbReference>
<feature type="domain" description="UDP-glucose/GDP-mannose dehydrogenase C-terminal" evidence="12">
    <location>
        <begin position="351"/>
        <end position="452"/>
    </location>
</feature>
<feature type="binding site" evidence="9">
    <location>
        <position position="239"/>
    </location>
    <ligand>
        <name>substrate</name>
    </ligand>
</feature>
<dbReference type="InterPro" id="IPR036220">
    <property type="entry name" value="UDP-Glc/GDP-Man_DH_C_sf"/>
</dbReference>
<organism evidence="13 14">
    <name type="scientific">Sanguibacter keddieii (strain ATCC 51767 / DSM 10542 / NCFB 3025 / ST-74)</name>
    <dbReference type="NCBI Taxonomy" id="446469"/>
    <lineage>
        <taxon>Bacteria</taxon>
        <taxon>Bacillati</taxon>
        <taxon>Actinomycetota</taxon>
        <taxon>Actinomycetes</taxon>
        <taxon>Micrococcales</taxon>
        <taxon>Sanguibacteraceae</taxon>
        <taxon>Sanguibacter</taxon>
    </lineage>
</organism>
<feature type="region of interest" description="Disordered" evidence="11">
    <location>
        <begin position="1"/>
        <end position="32"/>
    </location>
</feature>
<evidence type="ECO:0000256" key="6">
    <source>
        <dbReference type="ARBA" id="ARBA00047473"/>
    </source>
</evidence>
<feature type="binding site" evidence="9">
    <location>
        <position position="358"/>
    </location>
    <ligand>
        <name>substrate</name>
    </ligand>
</feature>
<dbReference type="Pfam" id="PF00984">
    <property type="entry name" value="UDPG_MGDP_dh"/>
    <property type="match status" value="1"/>
</dbReference>
<name>D1BBI3_SANKS</name>
<keyword evidence="14" id="KW-1185">Reference proteome</keyword>
<comment type="pathway">
    <text evidence="1">Nucleotide-sugar biosynthesis; UDP-alpha-D-glucuronate biosynthesis; UDP-alpha-D-glucuronate from UDP-alpha-D-glucose: step 1/1.</text>
</comment>
<evidence type="ECO:0000256" key="4">
    <source>
        <dbReference type="ARBA" id="ARBA00023002"/>
    </source>
</evidence>
<dbReference type="KEGG" id="ske:Sked_28520"/>